<protein>
    <submittedName>
        <fullName evidence="1">Uncharacterized protein</fullName>
    </submittedName>
</protein>
<sequence>MSDPLQMFIPLRKADAARRLIYGYATAELPDRAGEICDYASTRPYYEKWSEDFAKASGGKSFGNLRAMHGKVAAGKISAITFNDDAKRIEIAAKIVDEDEWRKIEEGVYTGFSQGGAYVKRWPDPENPELTRYTASPSEISLVDLPCLPEASFELVKADGATERRAFSPPAEKTEGQPQNSALRDWLVGNVNSDIDAAETIADFFAALDADLNADPVHDAPLTDLLARLKARCVATLQPAAAQKAAALDLRLQKLASDGETARRTAAEIASQIAALSERVGALEAAPAQPVHLPGFTPVSKSAESGLDDLAAELARLSPEKASLVLIKAAQTQPKRFG</sequence>
<proteinExistence type="predicted"/>
<name>A0ABS9Z9J3_9HYPH</name>
<gene>
    <name evidence="1" type="ORF">K2U94_15460</name>
</gene>
<dbReference type="EMBL" id="JAIVFP010000001">
    <property type="protein sequence ID" value="MCI4684140.1"/>
    <property type="molecule type" value="Genomic_DNA"/>
</dbReference>
<dbReference type="Proteomes" id="UP001139104">
    <property type="component" value="Unassembled WGS sequence"/>
</dbReference>
<reference evidence="1" key="1">
    <citation type="journal article" date="2022" name="ISME J.">
        <title>Identification of active gaseous-alkane degraders at natural gas seeps.</title>
        <authorList>
            <person name="Farhan Ul Haque M."/>
            <person name="Hernandez M."/>
            <person name="Crombie A.T."/>
            <person name="Murrell J.C."/>
        </authorList>
    </citation>
    <scope>NUCLEOTIDE SEQUENCE</scope>
    <source>
        <strain evidence="1">PC2</strain>
    </source>
</reference>
<dbReference type="RefSeq" id="WP_243068050.1">
    <property type="nucleotide sequence ID" value="NZ_JAIVFK010000039.1"/>
</dbReference>
<keyword evidence="2" id="KW-1185">Reference proteome</keyword>
<evidence type="ECO:0000313" key="2">
    <source>
        <dbReference type="Proteomes" id="UP001139104"/>
    </source>
</evidence>
<comment type="caution">
    <text evidence="1">The sequence shown here is derived from an EMBL/GenBank/DDBJ whole genome shotgun (WGS) entry which is preliminary data.</text>
</comment>
<accession>A0ABS9Z9J3</accession>
<evidence type="ECO:0000313" key="1">
    <source>
        <dbReference type="EMBL" id="MCI4684140.1"/>
    </source>
</evidence>
<organism evidence="1 2">
    <name type="scientific">Candidatus Rhodoblastus alkanivorans</name>
    <dbReference type="NCBI Taxonomy" id="2954117"/>
    <lineage>
        <taxon>Bacteria</taxon>
        <taxon>Pseudomonadati</taxon>
        <taxon>Pseudomonadota</taxon>
        <taxon>Alphaproteobacteria</taxon>
        <taxon>Hyphomicrobiales</taxon>
        <taxon>Rhodoblastaceae</taxon>
        <taxon>Rhodoblastus</taxon>
    </lineage>
</organism>